<accession>A0A8H7PQY4</accession>
<keyword evidence="2" id="KW-1185">Reference proteome</keyword>
<evidence type="ECO:0000313" key="2">
    <source>
        <dbReference type="Proteomes" id="UP000654370"/>
    </source>
</evidence>
<dbReference type="EMBL" id="JAEPQZ010000008">
    <property type="protein sequence ID" value="KAG2177904.1"/>
    <property type="molecule type" value="Genomic_DNA"/>
</dbReference>
<dbReference type="AlphaFoldDB" id="A0A8H7PQY4"/>
<evidence type="ECO:0000313" key="1">
    <source>
        <dbReference type="EMBL" id="KAG2177904.1"/>
    </source>
</evidence>
<comment type="caution">
    <text evidence="1">The sequence shown here is derived from an EMBL/GenBank/DDBJ whole genome shotgun (WGS) entry which is preliminary data.</text>
</comment>
<sequence>MSAAAWQNNITSYIRISEIAPQKACIIDLYTSQPLRQQKPSTLLILHTTNSTGGGCKDKQTFPSFAGFRAVA</sequence>
<name>A0A8H7PQY4_MORIS</name>
<organism evidence="1 2">
    <name type="scientific">Mortierella isabellina</name>
    <name type="common">Filamentous fungus</name>
    <name type="synonym">Umbelopsis isabellina</name>
    <dbReference type="NCBI Taxonomy" id="91625"/>
    <lineage>
        <taxon>Eukaryota</taxon>
        <taxon>Fungi</taxon>
        <taxon>Fungi incertae sedis</taxon>
        <taxon>Mucoromycota</taxon>
        <taxon>Mucoromycotina</taxon>
        <taxon>Umbelopsidomycetes</taxon>
        <taxon>Umbelopsidales</taxon>
        <taxon>Umbelopsidaceae</taxon>
        <taxon>Umbelopsis</taxon>
    </lineage>
</organism>
<reference evidence="1" key="1">
    <citation type="submission" date="2020-12" db="EMBL/GenBank/DDBJ databases">
        <title>Metabolic potential, ecology and presence of endohyphal bacteria is reflected in genomic diversity of Mucoromycotina.</title>
        <authorList>
            <person name="Muszewska A."/>
            <person name="Okrasinska A."/>
            <person name="Steczkiewicz K."/>
            <person name="Drgas O."/>
            <person name="Orlowska M."/>
            <person name="Perlinska-Lenart U."/>
            <person name="Aleksandrzak-Piekarczyk T."/>
            <person name="Szatraj K."/>
            <person name="Zielenkiewicz U."/>
            <person name="Pilsyk S."/>
            <person name="Malc E."/>
            <person name="Mieczkowski P."/>
            <person name="Kruszewska J.S."/>
            <person name="Biernat P."/>
            <person name="Pawlowska J."/>
        </authorList>
    </citation>
    <scope>NUCLEOTIDE SEQUENCE</scope>
    <source>
        <strain evidence="1">WA0000067209</strain>
    </source>
</reference>
<proteinExistence type="predicted"/>
<gene>
    <name evidence="1" type="ORF">INT43_003151</name>
</gene>
<protein>
    <submittedName>
        <fullName evidence="1">Uncharacterized protein</fullName>
    </submittedName>
</protein>
<dbReference type="Proteomes" id="UP000654370">
    <property type="component" value="Unassembled WGS sequence"/>
</dbReference>